<evidence type="ECO:0000259" key="7">
    <source>
        <dbReference type="Pfam" id="PF08652"/>
    </source>
</evidence>
<keyword evidence="5" id="KW-0460">Magnesium</keyword>
<gene>
    <name evidence="9" type="primary">DXO</name>
</gene>
<dbReference type="RefSeq" id="XP_032823055.1">
    <property type="nucleotide sequence ID" value="XM_032967164.1"/>
</dbReference>
<keyword evidence="5" id="KW-0539">Nucleus</keyword>
<feature type="domain" description="RAI1-like" evidence="7">
    <location>
        <begin position="239"/>
        <end position="570"/>
    </location>
</feature>
<dbReference type="Proteomes" id="UP001318040">
    <property type="component" value="Chromosome 37"/>
</dbReference>
<evidence type="ECO:0000313" key="8">
    <source>
        <dbReference type="Proteomes" id="UP001318040"/>
    </source>
</evidence>
<evidence type="ECO:0000256" key="4">
    <source>
        <dbReference type="ARBA" id="ARBA00049418"/>
    </source>
</evidence>
<dbReference type="Pfam" id="PF08652">
    <property type="entry name" value="RAI1"/>
    <property type="match status" value="1"/>
</dbReference>
<organism evidence="8 9">
    <name type="scientific">Petromyzon marinus</name>
    <name type="common">Sea lamprey</name>
    <dbReference type="NCBI Taxonomy" id="7757"/>
    <lineage>
        <taxon>Eukaryota</taxon>
        <taxon>Metazoa</taxon>
        <taxon>Chordata</taxon>
        <taxon>Craniata</taxon>
        <taxon>Vertebrata</taxon>
        <taxon>Cyclostomata</taxon>
        <taxon>Hyperoartia</taxon>
        <taxon>Petromyzontiformes</taxon>
        <taxon>Petromyzontidae</taxon>
        <taxon>Petromyzon</taxon>
    </lineage>
</organism>
<keyword evidence="5" id="KW-0540">Nuclease</keyword>
<dbReference type="InterPro" id="IPR013961">
    <property type="entry name" value="RAI1"/>
</dbReference>
<sequence length="577" mass="61709">MWKEGGGGGGSSGGDSDISPRPDDSRPRLDDSHKRKIDGDAGPPGAKRTPRAAEAGGGGAHGHGGRVGDIPLSLSTRPHDHGGGFPFYRQPVEVGCFSLDAERRFHADARQLRYYAPPKGDDGGGGGRGRVRDGVRGAASGQRDAGRAGADDGHGGGGNVGDGPGTGDGHRGSVGCGEPGSAASSGDGGGAGDGGCGGHGLTAGAGDTRGGGARAGGFGVAATSGGGGGGSGGGGGATRVEFDLRDGYSDRYVQRDDNVKERLDHVLRWILPNRYKFALAGETLRDSAAIPSLHTDVVTWRGHLTKVACTPYERHEGWLMAVTLLAGTRYMSEMETEEARRQRGTRDARQREMTYWGYKFEQYLCAETPGGIPDPGGVVNTNEAFCTVVRTRLKSHSLVFAGEVDCLSCHNAEVDKHRDAEPATPARRASGQRPQQQHSSNYVELKTSRELYTPNQRRNLHRFKLIKWWAQSFLVGVPKIVAGFRDDEGVVRRLQTFETLHIPKMVADDQEAWNGSVCLNFVEAFLTFMKKVVTKDDPKTVYLFSWEPGRDVTYSVHPDSELAFLPDWYVSEMVKSS</sequence>
<dbReference type="InterPro" id="IPR039039">
    <property type="entry name" value="RAI1-like_fam"/>
</dbReference>
<comment type="cofactor">
    <cofactor evidence="5">
        <name>Mg(2+)</name>
        <dbReference type="ChEBI" id="CHEBI:18420"/>
    </cofactor>
    <text evidence="5">Binds 2 magnesium ions.</text>
</comment>
<dbReference type="KEGG" id="pmrn:116949637"/>
<dbReference type="PANTHER" id="PTHR12395">
    <property type="entry name" value="DOM-3 RELATED"/>
    <property type="match status" value="1"/>
</dbReference>
<comment type="subcellular location">
    <subcellularLocation>
        <location evidence="5">Nucleus</location>
    </subcellularLocation>
</comment>
<evidence type="ECO:0000256" key="3">
    <source>
        <dbReference type="ARBA" id="ARBA00024564"/>
    </source>
</evidence>
<evidence type="ECO:0000313" key="9">
    <source>
        <dbReference type="RefSeq" id="XP_032823055.1"/>
    </source>
</evidence>
<keyword evidence="5" id="KW-0378">Hydrolase</keyword>
<dbReference type="GO" id="GO:0110155">
    <property type="term" value="P:NAD-cap decapping"/>
    <property type="evidence" value="ECO:0007669"/>
    <property type="project" value="TreeGrafter"/>
</dbReference>
<dbReference type="GO" id="GO:0000166">
    <property type="term" value="F:nucleotide binding"/>
    <property type="evidence" value="ECO:0007669"/>
    <property type="project" value="UniProtKB-KW"/>
</dbReference>
<keyword evidence="8" id="KW-1185">Reference proteome</keyword>
<comment type="catalytic activity">
    <reaction evidence="2">
        <text>a 5'-end FAD-phospho-ribonucleoside in mRNA + H2O = a 5'-end phospho-ribonucleoside in mRNA + FAD + H(+)</text>
        <dbReference type="Rhea" id="RHEA:67492"/>
        <dbReference type="Rhea" id="RHEA-COMP:15692"/>
        <dbReference type="Rhea" id="RHEA-COMP:17275"/>
        <dbReference type="ChEBI" id="CHEBI:15377"/>
        <dbReference type="ChEBI" id="CHEBI:15378"/>
        <dbReference type="ChEBI" id="CHEBI:57692"/>
        <dbReference type="ChEBI" id="CHEBI:138282"/>
        <dbReference type="ChEBI" id="CHEBI:172372"/>
    </reaction>
    <physiologicalReaction direction="left-to-right" evidence="2">
        <dbReference type="Rhea" id="RHEA:67493"/>
    </physiologicalReaction>
</comment>
<protein>
    <recommendedName>
        <fullName evidence="5">Decapping nuclease</fullName>
        <ecNumber evidence="5">3.6.1.-</ecNumber>
    </recommendedName>
</protein>
<reference evidence="9" key="1">
    <citation type="submission" date="2025-08" db="UniProtKB">
        <authorList>
            <consortium name="RefSeq"/>
        </authorList>
    </citation>
    <scope>IDENTIFICATION</scope>
    <source>
        <tissue evidence="9">Sperm</tissue>
    </source>
</reference>
<feature type="region of interest" description="Disordered" evidence="6">
    <location>
        <begin position="1"/>
        <end position="78"/>
    </location>
</feature>
<feature type="compositionally biased region" description="Gly residues" evidence="6">
    <location>
        <begin position="55"/>
        <end position="67"/>
    </location>
</feature>
<dbReference type="GO" id="GO:0004518">
    <property type="term" value="F:nuclease activity"/>
    <property type="evidence" value="ECO:0007669"/>
    <property type="project" value="UniProtKB-KW"/>
</dbReference>
<evidence type="ECO:0000256" key="6">
    <source>
        <dbReference type="SAM" id="MobiDB-lite"/>
    </source>
</evidence>
<feature type="compositionally biased region" description="Polar residues" evidence="6">
    <location>
        <begin position="432"/>
        <end position="441"/>
    </location>
</feature>
<keyword evidence="5" id="KW-0694">RNA-binding</keyword>
<dbReference type="PANTHER" id="PTHR12395:SF9">
    <property type="entry name" value="DECAPPING AND EXORIBONUCLEASE PROTEIN"/>
    <property type="match status" value="1"/>
</dbReference>
<dbReference type="CTD" id="1797"/>
<proteinExistence type="inferred from homology"/>
<comment type="similarity">
    <text evidence="1 5">Belongs to the DXO/Dom3Z family.</text>
</comment>
<keyword evidence="5" id="KW-0479">Metal-binding</keyword>
<comment type="catalytic activity">
    <reaction evidence="4">
        <text>a 5'-end NAD(+)-phospho-ribonucleoside in snoRNA + H2O = a 5'-end phospho-ribonucleoside in snoRNA + NAD(+) + H(+)</text>
        <dbReference type="Rhea" id="RHEA:60892"/>
        <dbReference type="Rhea" id="RHEA-COMP:15699"/>
        <dbReference type="Rhea" id="RHEA-COMP:15700"/>
        <dbReference type="ChEBI" id="CHEBI:15377"/>
        <dbReference type="ChEBI" id="CHEBI:15378"/>
        <dbReference type="ChEBI" id="CHEBI:57540"/>
        <dbReference type="ChEBI" id="CHEBI:138282"/>
        <dbReference type="ChEBI" id="CHEBI:144029"/>
    </reaction>
    <physiologicalReaction direction="left-to-right" evidence="4">
        <dbReference type="Rhea" id="RHEA:60893"/>
    </physiologicalReaction>
</comment>
<dbReference type="EC" id="3.6.1.-" evidence="5"/>
<name>A0AAJ7X6I2_PETMA</name>
<evidence type="ECO:0000256" key="1">
    <source>
        <dbReference type="ARBA" id="ARBA00006562"/>
    </source>
</evidence>
<feature type="compositionally biased region" description="Basic and acidic residues" evidence="6">
    <location>
        <begin position="144"/>
        <end position="154"/>
    </location>
</feature>
<evidence type="ECO:0000256" key="2">
    <source>
        <dbReference type="ARBA" id="ARBA00024458"/>
    </source>
</evidence>
<dbReference type="GO" id="GO:0000956">
    <property type="term" value="P:nuclear-transcribed mRNA catabolic process"/>
    <property type="evidence" value="ECO:0007669"/>
    <property type="project" value="TreeGrafter"/>
</dbReference>
<comment type="catalytic activity">
    <reaction evidence="3">
        <text>a 5'-end CoA-ribonucleoside in mRNA + H2O = 3'-dephospho-CoA + a 5'-end phospho-ribonucleoside in mRNA + H(+)</text>
        <dbReference type="Rhea" id="RHEA:67496"/>
        <dbReference type="Rhea" id="RHEA-COMP:15692"/>
        <dbReference type="Rhea" id="RHEA-COMP:17276"/>
        <dbReference type="ChEBI" id="CHEBI:15377"/>
        <dbReference type="ChEBI" id="CHEBI:15378"/>
        <dbReference type="ChEBI" id="CHEBI:57328"/>
        <dbReference type="ChEBI" id="CHEBI:138282"/>
        <dbReference type="ChEBI" id="CHEBI:172371"/>
    </reaction>
    <physiologicalReaction direction="left-to-right" evidence="3">
        <dbReference type="Rhea" id="RHEA:67497"/>
    </physiologicalReaction>
</comment>
<accession>A0AAJ7X6I2</accession>
<keyword evidence="5" id="KW-0547">Nucleotide-binding</keyword>
<feature type="region of interest" description="Disordered" evidence="6">
    <location>
        <begin position="114"/>
        <end position="190"/>
    </location>
</feature>
<feature type="compositionally biased region" description="Basic and acidic residues" evidence="6">
    <location>
        <begin position="18"/>
        <end position="39"/>
    </location>
</feature>
<dbReference type="AlphaFoldDB" id="A0AAJ7X6I2"/>
<dbReference type="GeneID" id="116949637"/>
<evidence type="ECO:0000256" key="5">
    <source>
        <dbReference type="RuleBase" id="RU367113"/>
    </source>
</evidence>
<dbReference type="GO" id="GO:0046872">
    <property type="term" value="F:metal ion binding"/>
    <property type="evidence" value="ECO:0007669"/>
    <property type="project" value="UniProtKB-KW"/>
</dbReference>
<dbReference type="GO" id="GO:0005829">
    <property type="term" value="C:cytosol"/>
    <property type="evidence" value="ECO:0007669"/>
    <property type="project" value="TreeGrafter"/>
</dbReference>
<feature type="region of interest" description="Disordered" evidence="6">
    <location>
        <begin position="416"/>
        <end position="441"/>
    </location>
</feature>
<dbReference type="GO" id="GO:0003723">
    <property type="term" value="F:RNA binding"/>
    <property type="evidence" value="ECO:0007669"/>
    <property type="project" value="UniProtKB-KW"/>
</dbReference>
<dbReference type="GO" id="GO:0005634">
    <property type="term" value="C:nucleus"/>
    <property type="evidence" value="ECO:0007669"/>
    <property type="project" value="UniProtKB-SubCell"/>
</dbReference>
<comment type="function">
    <text evidence="5">Decapping enzyme for NAD-capped RNAs: specifically hydrolyzes the nicotinamide adenine dinucleotide (NAD) cap from a subset of RNAs by removing the entire NAD moiety from the 5'-end of an NAD-capped RNA.</text>
</comment>
<feature type="compositionally biased region" description="Gly residues" evidence="6">
    <location>
        <begin position="1"/>
        <end position="13"/>
    </location>
</feature>
<feature type="compositionally biased region" description="Gly residues" evidence="6">
    <location>
        <begin position="155"/>
        <end position="178"/>
    </location>
</feature>
<dbReference type="GO" id="GO:0034353">
    <property type="term" value="F:mRNA 5'-diphosphatase activity"/>
    <property type="evidence" value="ECO:0007669"/>
    <property type="project" value="TreeGrafter"/>
</dbReference>